<reference evidence="3" key="1">
    <citation type="journal article" date="2019" name="Int. J. Syst. Evol. Microbiol.">
        <title>The Global Catalogue of Microorganisms (GCM) 10K type strain sequencing project: providing services to taxonomists for standard genome sequencing and annotation.</title>
        <authorList>
            <consortium name="The Broad Institute Genomics Platform"/>
            <consortium name="The Broad Institute Genome Sequencing Center for Infectious Disease"/>
            <person name="Wu L."/>
            <person name="Ma J."/>
        </authorList>
    </citation>
    <scope>NUCLEOTIDE SEQUENCE [LARGE SCALE GENOMIC DNA]</scope>
    <source>
        <strain evidence="3">JCM 17986</strain>
    </source>
</reference>
<dbReference type="EMBL" id="BAABHS010000032">
    <property type="protein sequence ID" value="GAA4986995.1"/>
    <property type="molecule type" value="Genomic_DNA"/>
</dbReference>
<dbReference type="Proteomes" id="UP001500466">
    <property type="component" value="Unassembled WGS sequence"/>
</dbReference>
<name>A0ABP9I4Q9_9ACTN</name>
<protein>
    <submittedName>
        <fullName evidence="2">NAD(P)-dependent oxidoreductase</fullName>
    </submittedName>
</protein>
<dbReference type="Gene3D" id="3.40.50.720">
    <property type="entry name" value="NAD(P)-binding Rossmann-like Domain"/>
    <property type="match status" value="1"/>
</dbReference>
<dbReference type="InterPro" id="IPR051783">
    <property type="entry name" value="NAD(P)-dependent_oxidoreduct"/>
</dbReference>
<organism evidence="2 3">
    <name type="scientific">Yinghuangia aomiensis</name>
    <dbReference type="NCBI Taxonomy" id="676205"/>
    <lineage>
        <taxon>Bacteria</taxon>
        <taxon>Bacillati</taxon>
        <taxon>Actinomycetota</taxon>
        <taxon>Actinomycetes</taxon>
        <taxon>Kitasatosporales</taxon>
        <taxon>Streptomycetaceae</taxon>
        <taxon>Yinghuangia</taxon>
    </lineage>
</organism>
<keyword evidence="3" id="KW-1185">Reference proteome</keyword>
<accession>A0ABP9I4Q9</accession>
<evidence type="ECO:0000313" key="2">
    <source>
        <dbReference type="EMBL" id="GAA4986995.1"/>
    </source>
</evidence>
<dbReference type="SUPFAM" id="SSF51735">
    <property type="entry name" value="NAD(P)-binding Rossmann-fold domains"/>
    <property type="match status" value="1"/>
</dbReference>
<evidence type="ECO:0000313" key="3">
    <source>
        <dbReference type="Proteomes" id="UP001500466"/>
    </source>
</evidence>
<evidence type="ECO:0000259" key="1">
    <source>
        <dbReference type="Pfam" id="PF01370"/>
    </source>
</evidence>
<dbReference type="RefSeq" id="WP_345679552.1">
    <property type="nucleotide sequence ID" value="NZ_BAABHS010000032.1"/>
</dbReference>
<proteinExistence type="predicted"/>
<comment type="caution">
    <text evidence="2">The sequence shown here is derived from an EMBL/GenBank/DDBJ whole genome shotgun (WGS) entry which is preliminary data.</text>
</comment>
<feature type="domain" description="NAD-dependent epimerase/dehydratase" evidence="1">
    <location>
        <begin position="9"/>
        <end position="229"/>
    </location>
</feature>
<dbReference type="PANTHER" id="PTHR48079">
    <property type="entry name" value="PROTEIN YEEZ"/>
    <property type="match status" value="1"/>
</dbReference>
<dbReference type="PANTHER" id="PTHR48079:SF6">
    <property type="entry name" value="NAD(P)-BINDING DOMAIN-CONTAINING PROTEIN-RELATED"/>
    <property type="match status" value="1"/>
</dbReference>
<dbReference type="InterPro" id="IPR036291">
    <property type="entry name" value="NAD(P)-bd_dom_sf"/>
</dbReference>
<gene>
    <name evidence="2" type="ORF">GCM10023205_67130</name>
</gene>
<sequence>MDMTDTKNVLLAGATGVFGRQVAEALAAAGHTVLGLGRGPGNDVRADVTDRDALLRAVDGLAVDTVVHAATALARPPMRHRDMAATDVLRTDGTRNLVEAAQAVGARRMISESMVFGYGYRDFGDRVLTEDTDVYGPTGRPAACQRHLDAMRVKEELMLGTPGIEGIGLRFGLFYGAGGTDALVAMLRKRKLPAVKDQGRVLPWINLADAARAVALAVDGGVPGEAYNIVDDTPLGFGAHVRAVAAAFGTPKPLDVPGWLMRPYSYAYTMVTTNMRVSNAKAAAGLGWLPEFPDCAAGLRDLAAR</sequence>
<dbReference type="InterPro" id="IPR001509">
    <property type="entry name" value="Epimerase_deHydtase"/>
</dbReference>
<dbReference type="Pfam" id="PF01370">
    <property type="entry name" value="Epimerase"/>
    <property type="match status" value="1"/>
</dbReference>